<dbReference type="Gene3D" id="1.25.40.10">
    <property type="entry name" value="Tetratricopeptide repeat domain"/>
    <property type="match status" value="1"/>
</dbReference>
<gene>
    <name evidence="1" type="ORF">BTA35_0205165</name>
</gene>
<keyword evidence="2" id="KW-1185">Reference proteome</keyword>
<comment type="caution">
    <text evidence="1">The sequence shown here is derived from an EMBL/GenBank/DDBJ whole genome shotgun (WGS) entry which is preliminary data.</text>
</comment>
<evidence type="ECO:0000313" key="1">
    <source>
        <dbReference type="EMBL" id="OOV88987.1"/>
    </source>
</evidence>
<dbReference type="AlphaFoldDB" id="A0A1T1HGX5"/>
<proteinExistence type="predicted"/>
<evidence type="ECO:0008006" key="3">
    <source>
        <dbReference type="Google" id="ProtNLM"/>
    </source>
</evidence>
<protein>
    <recommendedName>
        <fullName evidence="3">Sel1 repeat family protein</fullName>
    </recommendedName>
</protein>
<dbReference type="Pfam" id="PF08238">
    <property type="entry name" value="Sel1"/>
    <property type="match status" value="3"/>
</dbReference>
<dbReference type="Proteomes" id="UP000190064">
    <property type="component" value="Unassembled WGS sequence"/>
</dbReference>
<dbReference type="STRING" id="966.BTA35_0205165"/>
<dbReference type="InterPro" id="IPR050767">
    <property type="entry name" value="Sel1_AlgK"/>
</dbReference>
<dbReference type="SUPFAM" id="SSF81901">
    <property type="entry name" value="HCP-like"/>
    <property type="match status" value="1"/>
</dbReference>
<dbReference type="RefSeq" id="WP_160055323.1">
    <property type="nucleotide sequence ID" value="NZ_FXTS01000004.1"/>
</dbReference>
<evidence type="ECO:0000313" key="2">
    <source>
        <dbReference type="Proteomes" id="UP000190064"/>
    </source>
</evidence>
<organism evidence="1 2">
    <name type="scientific">Oceanospirillum linum</name>
    <dbReference type="NCBI Taxonomy" id="966"/>
    <lineage>
        <taxon>Bacteria</taxon>
        <taxon>Pseudomonadati</taxon>
        <taxon>Pseudomonadota</taxon>
        <taxon>Gammaproteobacteria</taxon>
        <taxon>Oceanospirillales</taxon>
        <taxon>Oceanospirillaceae</taxon>
        <taxon>Oceanospirillum</taxon>
    </lineage>
</organism>
<dbReference type="SMART" id="SM00671">
    <property type="entry name" value="SEL1"/>
    <property type="match status" value="2"/>
</dbReference>
<dbReference type="PANTHER" id="PTHR11102">
    <property type="entry name" value="SEL-1-LIKE PROTEIN"/>
    <property type="match status" value="1"/>
</dbReference>
<dbReference type="InterPro" id="IPR006597">
    <property type="entry name" value="Sel1-like"/>
</dbReference>
<name>A0A1T1HGX5_OCELI</name>
<accession>A0A1T1HGX5</accession>
<reference evidence="1" key="1">
    <citation type="submission" date="2017-02" db="EMBL/GenBank/DDBJ databases">
        <title>Draft Genome Sequence of the Salt Water Bacterium Oceanospirillum linum ATCC 11336.</title>
        <authorList>
            <person name="Trachtenberg A.M."/>
            <person name="Carney J.G."/>
            <person name="Linnane J.D."/>
            <person name="Rheaume B.A."/>
            <person name="Pitts N.L."/>
            <person name="Mykles D.L."/>
            <person name="Maclea K.S."/>
        </authorList>
    </citation>
    <scope>NUCLEOTIDE SEQUENCE [LARGE SCALE GENOMIC DNA]</scope>
    <source>
        <strain evidence="1">ATCC 11336</strain>
    </source>
</reference>
<dbReference type="InterPro" id="IPR011990">
    <property type="entry name" value="TPR-like_helical_dom_sf"/>
</dbReference>
<sequence length="168" mass="19290">MSEQIGVMTRLKFLLAEKLFHSSVLRHSRLRHQWVMRLFKESANEGHLKALSVYGHLLYFRGISPLDKGRGVNYLLDAARQGDIKAQYQMGCIFEMGYGHLQRSSEQAVRWFVRAAEQGHPLACRRMAKACTEGELGLAINPDQSEYWERKTRHSLEKANGMNLSLNL</sequence>
<dbReference type="EMBL" id="MTSD02000001">
    <property type="protein sequence ID" value="OOV88987.1"/>
    <property type="molecule type" value="Genomic_DNA"/>
</dbReference>
<dbReference type="PANTHER" id="PTHR11102:SF160">
    <property type="entry name" value="ERAD-ASSOCIATED E3 UBIQUITIN-PROTEIN LIGASE COMPONENT HRD3"/>
    <property type="match status" value="1"/>
</dbReference>